<dbReference type="InterPro" id="IPR009100">
    <property type="entry name" value="AcylCoA_DH/oxidase_NM_dom_sf"/>
</dbReference>
<dbReference type="SUPFAM" id="SSF47203">
    <property type="entry name" value="Acyl-CoA dehydrogenase C-terminal domain-like"/>
    <property type="match status" value="1"/>
</dbReference>
<feature type="domain" description="Acyl-CoA dehydrogenase/oxidase N-terminal" evidence="10">
    <location>
        <begin position="17"/>
        <end position="144"/>
    </location>
</feature>
<keyword evidence="12" id="KW-1185">Reference proteome</keyword>
<evidence type="ECO:0000313" key="11">
    <source>
        <dbReference type="EMBL" id="MFC5973491.1"/>
    </source>
</evidence>
<dbReference type="Pfam" id="PF00441">
    <property type="entry name" value="Acyl-CoA_dh_1"/>
    <property type="match status" value="1"/>
</dbReference>
<reference evidence="11 12" key="1">
    <citation type="journal article" date="2019" name="Int. J. Syst. Evol. Microbiol.">
        <title>The Global Catalogue of Microorganisms (GCM) 10K type strain sequencing project: providing services to taxonomists for standard genome sequencing and annotation.</title>
        <authorList>
            <consortium name="The Broad Institute Genomics Platform"/>
            <consortium name="The Broad Institute Genome Sequencing Center for Infectious Disease"/>
            <person name="Wu L."/>
            <person name="Ma J."/>
        </authorList>
    </citation>
    <scope>NUCLEOTIDE SEQUENCE [LARGE SCALE GENOMIC DNA]</scope>
    <source>
        <strain evidence="11 12">CGMCC 1.12543</strain>
    </source>
</reference>
<evidence type="ECO:0000256" key="1">
    <source>
        <dbReference type="ARBA" id="ARBA00001974"/>
    </source>
</evidence>
<dbReference type="InterPro" id="IPR046373">
    <property type="entry name" value="Acyl-CoA_Oxase/DH_mid-dom_sf"/>
</dbReference>
<dbReference type="FunFam" id="1.20.140.10:FF:000001">
    <property type="entry name" value="Acyl-CoA dehydrogenase"/>
    <property type="match status" value="1"/>
</dbReference>
<dbReference type="Gene3D" id="2.40.110.10">
    <property type="entry name" value="Butyryl-CoA Dehydrogenase, subunit A, domain 2"/>
    <property type="match status" value="1"/>
</dbReference>
<name>A0ABD5RSI2_9EURY</name>
<organism evidence="11 12">
    <name type="scientific">Halomarina salina</name>
    <dbReference type="NCBI Taxonomy" id="1872699"/>
    <lineage>
        <taxon>Archaea</taxon>
        <taxon>Methanobacteriati</taxon>
        <taxon>Methanobacteriota</taxon>
        <taxon>Stenosarchaea group</taxon>
        <taxon>Halobacteria</taxon>
        <taxon>Halobacteriales</taxon>
        <taxon>Natronomonadaceae</taxon>
        <taxon>Halomarina</taxon>
    </lineage>
</organism>
<evidence type="ECO:0000256" key="3">
    <source>
        <dbReference type="ARBA" id="ARBA00022630"/>
    </source>
</evidence>
<evidence type="ECO:0000259" key="8">
    <source>
        <dbReference type="Pfam" id="PF00441"/>
    </source>
</evidence>
<dbReference type="AlphaFoldDB" id="A0ABD5RSI2"/>
<accession>A0ABD5RSI2</accession>
<evidence type="ECO:0000256" key="4">
    <source>
        <dbReference type="ARBA" id="ARBA00022827"/>
    </source>
</evidence>
<dbReference type="InterPro" id="IPR036250">
    <property type="entry name" value="AcylCo_DH-like_C"/>
</dbReference>
<dbReference type="Gene3D" id="1.10.540.10">
    <property type="entry name" value="Acyl-CoA dehydrogenase/oxidase, N-terminal domain"/>
    <property type="match status" value="1"/>
</dbReference>
<feature type="region of interest" description="Disordered" evidence="7">
    <location>
        <begin position="145"/>
        <end position="169"/>
    </location>
</feature>
<keyword evidence="4 6" id="KW-0274">FAD</keyword>
<dbReference type="PIRSF" id="PIRSF016578">
    <property type="entry name" value="HsaA"/>
    <property type="match status" value="1"/>
</dbReference>
<keyword evidence="5 6" id="KW-0560">Oxidoreductase</keyword>
<dbReference type="InterPro" id="IPR009075">
    <property type="entry name" value="AcylCo_DH/oxidase_C"/>
</dbReference>
<feature type="domain" description="Acyl-CoA oxidase/dehydrogenase middle" evidence="9">
    <location>
        <begin position="150"/>
        <end position="244"/>
    </location>
</feature>
<sequence length="408" mass="44318">MADTTGTASGVAFGTDEETRLILQSLEDFVEQEVEPVANDLGETLRNPRLGHEPDGRLTDEVLEAYRTIRQKSAEAGFYAMNLPEECGGQDVSNVTWYRANKHLAAMGTPLTGQVLAGPFGPKPLLVQAEGEQVERYLEPTVRAEKSTGFGQTEPGVGSDSPNMSTTAERDGDEWVLNGTKQWITNAPYADFLQVFARTTPQEEAGRYGGITCFLVEDDEYEIGSLNNAVGSEGLQSEVHLDDVRVGEDRVLGEVDDAFYAAMGFLSLGRIEIGAQAVGNAEWLLDTATEYANDREAFGQSIAGFQGISHKIAEGRAKTYAADAAGLRCAWKLDQGEQAIADSSILKYYATNTYWDVADDVVQVHGGNGLAEETGLMEHLHEARIFRVVEGTDEIQLNTIAKQYGVGE</sequence>
<evidence type="ECO:0000259" key="10">
    <source>
        <dbReference type="Pfam" id="PF02771"/>
    </source>
</evidence>
<keyword evidence="3 6" id="KW-0285">Flavoprotein</keyword>
<evidence type="ECO:0000256" key="6">
    <source>
        <dbReference type="RuleBase" id="RU362125"/>
    </source>
</evidence>
<dbReference type="EC" id="1.-.-.-" evidence="11"/>
<dbReference type="Pfam" id="PF02770">
    <property type="entry name" value="Acyl-CoA_dh_M"/>
    <property type="match status" value="1"/>
</dbReference>
<dbReference type="Pfam" id="PF02771">
    <property type="entry name" value="Acyl-CoA_dh_N"/>
    <property type="match status" value="1"/>
</dbReference>
<protein>
    <submittedName>
        <fullName evidence="11">Acyl-CoA dehydrogenase family protein</fullName>
        <ecNumber evidence="11">1.-.-.-</ecNumber>
    </submittedName>
</protein>
<evidence type="ECO:0000256" key="2">
    <source>
        <dbReference type="ARBA" id="ARBA00009347"/>
    </source>
</evidence>
<dbReference type="PANTHER" id="PTHR43884:SF40">
    <property type="entry name" value="ACYL-COA DEHYDROGENASE"/>
    <property type="match status" value="1"/>
</dbReference>
<dbReference type="GO" id="GO:0016491">
    <property type="term" value="F:oxidoreductase activity"/>
    <property type="evidence" value="ECO:0007669"/>
    <property type="project" value="UniProtKB-KW"/>
</dbReference>
<dbReference type="Gene3D" id="1.20.140.10">
    <property type="entry name" value="Butyryl-CoA Dehydrogenase, subunit A, domain 3"/>
    <property type="match status" value="1"/>
</dbReference>
<comment type="similarity">
    <text evidence="2 6">Belongs to the acyl-CoA dehydrogenase family.</text>
</comment>
<comment type="caution">
    <text evidence="11">The sequence shown here is derived from an EMBL/GenBank/DDBJ whole genome shotgun (WGS) entry which is preliminary data.</text>
</comment>
<evidence type="ECO:0000259" key="9">
    <source>
        <dbReference type="Pfam" id="PF02770"/>
    </source>
</evidence>
<dbReference type="InterPro" id="IPR006091">
    <property type="entry name" value="Acyl-CoA_Oxase/DH_mid-dom"/>
</dbReference>
<comment type="cofactor">
    <cofactor evidence="1 6">
        <name>FAD</name>
        <dbReference type="ChEBI" id="CHEBI:57692"/>
    </cofactor>
</comment>
<dbReference type="InterPro" id="IPR037069">
    <property type="entry name" value="AcylCoA_DH/ox_N_sf"/>
</dbReference>
<evidence type="ECO:0000256" key="5">
    <source>
        <dbReference type="ARBA" id="ARBA00023002"/>
    </source>
</evidence>
<dbReference type="Proteomes" id="UP001596099">
    <property type="component" value="Unassembled WGS sequence"/>
</dbReference>
<dbReference type="SUPFAM" id="SSF56645">
    <property type="entry name" value="Acyl-CoA dehydrogenase NM domain-like"/>
    <property type="match status" value="1"/>
</dbReference>
<evidence type="ECO:0000256" key="7">
    <source>
        <dbReference type="SAM" id="MobiDB-lite"/>
    </source>
</evidence>
<dbReference type="InterPro" id="IPR013786">
    <property type="entry name" value="AcylCoA_DH/ox_N"/>
</dbReference>
<dbReference type="RefSeq" id="WP_247420327.1">
    <property type="nucleotide sequence ID" value="NZ_JALLGW010000003.1"/>
</dbReference>
<dbReference type="EMBL" id="JBHSQH010000002">
    <property type="protein sequence ID" value="MFC5973491.1"/>
    <property type="molecule type" value="Genomic_DNA"/>
</dbReference>
<dbReference type="PANTHER" id="PTHR43884">
    <property type="entry name" value="ACYL-COA DEHYDROGENASE"/>
    <property type="match status" value="1"/>
</dbReference>
<feature type="domain" description="Acyl-CoA dehydrogenase/oxidase C-terminal" evidence="8">
    <location>
        <begin position="259"/>
        <end position="403"/>
    </location>
</feature>
<proteinExistence type="inferred from homology"/>
<gene>
    <name evidence="11" type="ORF">ACFPYI_19350</name>
</gene>
<evidence type="ECO:0000313" key="12">
    <source>
        <dbReference type="Proteomes" id="UP001596099"/>
    </source>
</evidence>